<gene>
    <name evidence="10" type="ORF">F0357_10135</name>
</gene>
<keyword evidence="11" id="KW-1185">Reference proteome</keyword>
<organism evidence="10 11">
    <name type="scientific">Segnochrobactrum spirostomi</name>
    <dbReference type="NCBI Taxonomy" id="2608987"/>
    <lineage>
        <taxon>Bacteria</taxon>
        <taxon>Pseudomonadati</taxon>
        <taxon>Pseudomonadota</taxon>
        <taxon>Alphaproteobacteria</taxon>
        <taxon>Hyphomicrobiales</taxon>
        <taxon>Segnochrobactraceae</taxon>
        <taxon>Segnochrobactrum</taxon>
    </lineage>
</organism>
<keyword evidence="3 8" id="KW-0813">Transport</keyword>
<comment type="caution">
    <text evidence="10">The sequence shown here is derived from an EMBL/GenBank/DDBJ whole genome shotgun (WGS) entry which is preliminary data.</text>
</comment>
<evidence type="ECO:0000256" key="4">
    <source>
        <dbReference type="ARBA" id="ARBA00022475"/>
    </source>
</evidence>
<dbReference type="PANTHER" id="PTHR23502">
    <property type="entry name" value="MAJOR FACILITATOR SUPERFAMILY"/>
    <property type="match status" value="1"/>
</dbReference>
<feature type="transmembrane region" description="Helical" evidence="8">
    <location>
        <begin position="187"/>
        <end position="208"/>
    </location>
</feature>
<evidence type="ECO:0000256" key="3">
    <source>
        <dbReference type="ARBA" id="ARBA00022448"/>
    </source>
</evidence>
<dbReference type="GO" id="GO:0042910">
    <property type="term" value="F:xenobiotic transmembrane transporter activity"/>
    <property type="evidence" value="ECO:0007669"/>
    <property type="project" value="InterPro"/>
</dbReference>
<feature type="transmembrane region" description="Helical" evidence="8">
    <location>
        <begin position="147"/>
        <end position="166"/>
    </location>
</feature>
<dbReference type="PANTHER" id="PTHR23502:SF132">
    <property type="entry name" value="POLYAMINE TRANSPORTER 2-RELATED"/>
    <property type="match status" value="1"/>
</dbReference>
<dbReference type="GO" id="GO:0005886">
    <property type="term" value="C:plasma membrane"/>
    <property type="evidence" value="ECO:0007669"/>
    <property type="project" value="UniProtKB-SubCell"/>
</dbReference>
<dbReference type="CDD" id="cd17320">
    <property type="entry name" value="MFS_MdfA_MDR_like"/>
    <property type="match status" value="1"/>
</dbReference>
<dbReference type="EMBL" id="VWNA01000001">
    <property type="protein sequence ID" value="MQT13001.1"/>
    <property type="molecule type" value="Genomic_DNA"/>
</dbReference>
<comment type="similarity">
    <text evidence="2 8">Belongs to the major facilitator superfamily. Bcr/CmlA family.</text>
</comment>
<keyword evidence="5 8" id="KW-0812">Transmembrane</keyword>
<feature type="transmembrane region" description="Helical" evidence="8">
    <location>
        <begin position="347"/>
        <end position="366"/>
    </location>
</feature>
<feature type="transmembrane region" description="Helical" evidence="8">
    <location>
        <begin position="27"/>
        <end position="45"/>
    </location>
</feature>
<evidence type="ECO:0000256" key="8">
    <source>
        <dbReference type="RuleBase" id="RU365088"/>
    </source>
</evidence>
<dbReference type="NCBIfam" id="TIGR00710">
    <property type="entry name" value="efflux_Bcr_CflA"/>
    <property type="match status" value="1"/>
</dbReference>
<dbReference type="InterPro" id="IPR004812">
    <property type="entry name" value="Efflux_drug-R_Bcr/CmlA"/>
</dbReference>
<feature type="transmembrane region" description="Helical" evidence="8">
    <location>
        <begin position="119"/>
        <end position="141"/>
    </location>
</feature>
<dbReference type="InterPro" id="IPR011701">
    <property type="entry name" value="MFS"/>
</dbReference>
<evidence type="ECO:0000313" key="11">
    <source>
        <dbReference type="Proteomes" id="UP000332515"/>
    </source>
</evidence>
<comment type="subcellular location">
    <subcellularLocation>
        <location evidence="8">Cell inner membrane</location>
        <topology evidence="8">Multi-pass membrane protein</topology>
    </subcellularLocation>
    <subcellularLocation>
        <location evidence="1">Cell membrane</location>
        <topology evidence="1">Multi-pass membrane protein</topology>
    </subcellularLocation>
</comment>
<dbReference type="PROSITE" id="PS50850">
    <property type="entry name" value="MFS"/>
    <property type="match status" value="1"/>
</dbReference>
<protein>
    <recommendedName>
        <fullName evidence="8">Bcr/CflA family efflux transporter</fullName>
    </recommendedName>
</protein>
<evidence type="ECO:0000256" key="2">
    <source>
        <dbReference type="ARBA" id="ARBA00006236"/>
    </source>
</evidence>
<feature type="transmembrane region" description="Helical" evidence="8">
    <location>
        <begin position="287"/>
        <end position="307"/>
    </location>
</feature>
<dbReference type="InterPro" id="IPR036259">
    <property type="entry name" value="MFS_trans_sf"/>
</dbReference>
<feature type="transmembrane region" description="Helical" evidence="8">
    <location>
        <begin position="261"/>
        <end position="281"/>
    </location>
</feature>
<dbReference type="Gene3D" id="1.20.1720.10">
    <property type="entry name" value="Multidrug resistance protein D"/>
    <property type="match status" value="1"/>
</dbReference>
<feature type="transmembrane region" description="Helical" evidence="8">
    <location>
        <begin position="80"/>
        <end position="98"/>
    </location>
</feature>
<dbReference type="SUPFAM" id="SSF103473">
    <property type="entry name" value="MFS general substrate transporter"/>
    <property type="match status" value="1"/>
</dbReference>
<feature type="domain" description="Major facilitator superfamily (MFS) profile" evidence="9">
    <location>
        <begin position="1"/>
        <end position="374"/>
    </location>
</feature>
<reference evidence="10 11" key="1">
    <citation type="submission" date="2019-09" db="EMBL/GenBank/DDBJ databases">
        <title>Segnochrobactrum spirostomi gen. nov., sp. nov., isolated from the ciliate Spirostomum cf. yagiui and description of a novel family, Segnochrobactraceae fam. nov. within the order Rhizobiales of the class Alphaproteobacteria.</title>
        <authorList>
            <person name="Akter S."/>
            <person name="Shazib S.U.A."/>
            <person name="Shin M.K."/>
        </authorList>
    </citation>
    <scope>NUCLEOTIDE SEQUENCE [LARGE SCALE GENOMIC DNA]</scope>
    <source>
        <strain evidence="10 11">Sp-1</strain>
    </source>
</reference>
<name>A0A6A7Y4F1_9HYPH</name>
<proteinExistence type="inferred from homology"/>
<dbReference type="InterPro" id="IPR020846">
    <property type="entry name" value="MFS_dom"/>
</dbReference>
<dbReference type="GO" id="GO:1990961">
    <property type="term" value="P:xenobiotic detoxification by transmembrane export across the plasma membrane"/>
    <property type="evidence" value="ECO:0007669"/>
    <property type="project" value="InterPro"/>
</dbReference>
<keyword evidence="8" id="KW-0997">Cell inner membrane</keyword>
<sequence length="385" mass="39735">MSPIATDIYLPSLPAIGRAYAASDAEVQLTLSVFLTGYAFGMPIYGPFSDRFGRKPVLAVALVIFLFATVAAVFAPSIEALIAIRFVQALGAAGPVVLSRSVVRDVFSGQRAVRELSRMGSIAGIVPAFAPTLGGVMEGLFGWRSSFWLMGIAAAMILAAVVLKLPETLAIRAERISPRSILRSYGVCLRSKAFLVHTGICCVCFSGLFGYVSGSSFVLQGYYHLNEIAFGAAFGAIALAYVGGTFLGARLSVRLGMIRALGVGTALNAIGGVAMVVAVLAGPGSPFEVILTMMIYMVGVGLAMPQGTAGAIMPFPERAGAASSLLGVLQMGSAAVTGVLVGHLVGFGAWPFAVVIAIGGVAAYLIDVTTRRSRILALSKAAGEG</sequence>
<keyword evidence="4" id="KW-1003">Cell membrane</keyword>
<evidence type="ECO:0000256" key="6">
    <source>
        <dbReference type="ARBA" id="ARBA00022989"/>
    </source>
</evidence>
<dbReference type="Pfam" id="PF07690">
    <property type="entry name" value="MFS_1"/>
    <property type="match status" value="1"/>
</dbReference>
<comment type="caution">
    <text evidence="8">Lacks conserved residue(s) required for the propagation of feature annotation.</text>
</comment>
<evidence type="ECO:0000256" key="5">
    <source>
        <dbReference type="ARBA" id="ARBA00022692"/>
    </source>
</evidence>
<keyword evidence="6 8" id="KW-1133">Transmembrane helix</keyword>
<feature type="transmembrane region" description="Helical" evidence="8">
    <location>
        <begin position="228"/>
        <end position="249"/>
    </location>
</feature>
<evidence type="ECO:0000256" key="7">
    <source>
        <dbReference type="ARBA" id="ARBA00023136"/>
    </source>
</evidence>
<evidence type="ECO:0000313" key="10">
    <source>
        <dbReference type="EMBL" id="MQT13001.1"/>
    </source>
</evidence>
<feature type="transmembrane region" description="Helical" evidence="8">
    <location>
        <begin position="319"/>
        <end position="341"/>
    </location>
</feature>
<dbReference type="Proteomes" id="UP000332515">
    <property type="component" value="Unassembled WGS sequence"/>
</dbReference>
<feature type="transmembrane region" description="Helical" evidence="8">
    <location>
        <begin position="57"/>
        <end position="74"/>
    </location>
</feature>
<keyword evidence="7 8" id="KW-0472">Membrane</keyword>
<evidence type="ECO:0000256" key="1">
    <source>
        <dbReference type="ARBA" id="ARBA00004651"/>
    </source>
</evidence>
<evidence type="ECO:0000259" key="9">
    <source>
        <dbReference type="PROSITE" id="PS50850"/>
    </source>
</evidence>
<accession>A0A6A7Y4F1</accession>
<dbReference type="AlphaFoldDB" id="A0A6A7Y4F1"/>